<dbReference type="InterPro" id="IPR036866">
    <property type="entry name" value="RibonucZ/Hydroxyglut_hydro"/>
</dbReference>
<dbReference type="EMBL" id="NOXU01000026">
    <property type="protein sequence ID" value="OYQ35360.1"/>
    <property type="molecule type" value="Genomic_DNA"/>
</dbReference>
<evidence type="ECO:0000313" key="8">
    <source>
        <dbReference type="Proteomes" id="UP000216998"/>
    </source>
</evidence>
<evidence type="ECO:0000256" key="2">
    <source>
        <dbReference type="ARBA" id="ARBA00022723"/>
    </source>
</evidence>
<keyword evidence="4" id="KW-0862">Zinc</keyword>
<dbReference type="SMART" id="SM00849">
    <property type="entry name" value="Lactamase_B"/>
    <property type="match status" value="1"/>
</dbReference>
<dbReference type="SUPFAM" id="SSF56281">
    <property type="entry name" value="Metallo-hydrolase/oxidoreductase"/>
    <property type="match status" value="1"/>
</dbReference>
<dbReference type="CDD" id="cd07737">
    <property type="entry name" value="YcbL-like_MBL-fold"/>
    <property type="match status" value="1"/>
</dbReference>
<keyword evidence="2" id="KW-0479">Metal-binding</keyword>
<dbReference type="Pfam" id="PF00753">
    <property type="entry name" value="Lactamase_B"/>
    <property type="match status" value="1"/>
</dbReference>
<dbReference type="GO" id="GO:0046872">
    <property type="term" value="F:metal ion binding"/>
    <property type="evidence" value="ECO:0007669"/>
    <property type="project" value="UniProtKB-KW"/>
</dbReference>
<comment type="cofactor">
    <cofactor evidence="1">
        <name>Zn(2+)</name>
        <dbReference type="ChEBI" id="CHEBI:29105"/>
    </cofactor>
</comment>
<evidence type="ECO:0000256" key="4">
    <source>
        <dbReference type="ARBA" id="ARBA00022833"/>
    </source>
</evidence>
<evidence type="ECO:0000256" key="5">
    <source>
        <dbReference type="SAM" id="MobiDB-lite"/>
    </source>
</evidence>
<protein>
    <recommendedName>
        <fullName evidence="6">Metallo-beta-lactamase domain-containing protein</fullName>
    </recommendedName>
</protein>
<dbReference type="GO" id="GO:0016787">
    <property type="term" value="F:hydrolase activity"/>
    <property type="evidence" value="ECO:0007669"/>
    <property type="project" value="UniProtKB-KW"/>
</dbReference>
<evidence type="ECO:0000259" key="6">
    <source>
        <dbReference type="SMART" id="SM00849"/>
    </source>
</evidence>
<name>A0A255Z3X3_9PROT</name>
<evidence type="ECO:0000313" key="7">
    <source>
        <dbReference type="EMBL" id="OYQ35360.1"/>
    </source>
</evidence>
<keyword evidence="3" id="KW-0378">Hydrolase</keyword>
<evidence type="ECO:0000256" key="1">
    <source>
        <dbReference type="ARBA" id="ARBA00001947"/>
    </source>
</evidence>
<feature type="domain" description="Metallo-beta-lactamase" evidence="6">
    <location>
        <begin position="18"/>
        <end position="198"/>
    </location>
</feature>
<keyword evidence="8" id="KW-1185">Reference proteome</keyword>
<organism evidence="7 8">
    <name type="scientific">Niveispirillum lacus</name>
    <dbReference type="NCBI Taxonomy" id="1981099"/>
    <lineage>
        <taxon>Bacteria</taxon>
        <taxon>Pseudomonadati</taxon>
        <taxon>Pseudomonadota</taxon>
        <taxon>Alphaproteobacteria</taxon>
        <taxon>Rhodospirillales</taxon>
        <taxon>Azospirillaceae</taxon>
        <taxon>Niveispirillum</taxon>
    </lineage>
</organism>
<dbReference type="Gene3D" id="3.60.15.10">
    <property type="entry name" value="Ribonuclease Z/Hydroxyacylglutathione hydrolase-like"/>
    <property type="match status" value="1"/>
</dbReference>
<comment type="caution">
    <text evidence="7">The sequence shown here is derived from an EMBL/GenBank/DDBJ whole genome shotgun (WGS) entry which is preliminary data.</text>
</comment>
<dbReference type="InterPro" id="IPR051453">
    <property type="entry name" value="MBL_Glyoxalase_II"/>
</dbReference>
<dbReference type="InterPro" id="IPR001279">
    <property type="entry name" value="Metallo-B-lactamas"/>
</dbReference>
<dbReference type="PANTHER" id="PTHR46233:SF3">
    <property type="entry name" value="HYDROXYACYLGLUTATHIONE HYDROLASE GLOC"/>
    <property type="match status" value="1"/>
</dbReference>
<dbReference type="AlphaFoldDB" id="A0A255Z3X3"/>
<dbReference type="Proteomes" id="UP000216998">
    <property type="component" value="Unassembled WGS sequence"/>
</dbReference>
<proteinExistence type="predicted"/>
<evidence type="ECO:0000256" key="3">
    <source>
        <dbReference type="ARBA" id="ARBA00022801"/>
    </source>
</evidence>
<accession>A0A255Z3X3</accession>
<sequence length="223" mass="24237">MSATPPMKAVIIPVTPFQQNCSIIWCTKTLRAAVIDPGGGVEQIRETVAKNGLTVERILVTHGHVDHAAAVADLQDLLNVPVEGPAIEDNYWIIALREHGAGYGMPYSRPFTPNRWLVDGDTVTVGELVLNVLHCPGHTPGHVVFFHQPSRFAIVGDVIFEGSIGRTDFPGGNLDDLIRSVREKLFPLGDDITFLPGHGGLSSFGRERQSNPYVGDRAVSGRR</sequence>
<gene>
    <name evidence="7" type="ORF">CHU95_09135</name>
</gene>
<feature type="region of interest" description="Disordered" evidence="5">
    <location>
        <begin position="203"/>
        <end position="223"/>
    </location>
</feature>
<dbReference type="PANTHER" id="PTHR46233">
    <property type="entry name" value="HYDROXYACYLGLUTATHIONE HYDROLASE GLOC"/>
    <property type="match status" value="1"/>
</dbReference>
<reference evidence="7 8" key="1">
    <citation type="submission" date="2017-07" db="EMBL/GenBank/DDBJ databases">
        <title>Niveispirillum cyanobacteriorum sp. nov., isolated from cyanobacterial aggregates in a eutrophic lake.</title>
        <authorList>
            <person name="Cai H."/>
        </authorList>
    </citation>
    <scope>NUCLEOTIDE SEQUENCE [LARGE SCALE GENOMIC DNA]</scope>
    <source>
        <strain evidence="8">TH1-14</strain>
    </source>
</reference>